<comment type="caution">
    <text evidence="1">The sequence shown here is derived from an EMBL/GenBank/DDBJ whole genome shotgun (WGS) entry which is preliminary data.</text>
</comment>
<evidence type="ECO:0000313" key="1">
    <source>
        <dbReference type="EMBL" id="TDY54185.1"/>
    </source>
</evidence>
<accession>A0A4R8M324</accession>
<gene>
    <name evidence="1" type="ORF">BX592_102332</name>
</gene>
<dbReference type="Proteomes" id="UP000295509">
    <property type="component" value="Unassembled WGS sequence"/>
</dbReference>
<reference evidence="1 2" key="1">
    <citation type="submission" date="2019-03" db="EMBL/GenBank/DDBJ databases">
        <title>Genomic Encyclopedia of Type Strains, Phase III (KMG-III): the genomes of soil and plant-associated and newly described type strains.</title>
        <authorList>
            <person name="Whitman W."/>
        </authorList>
    </citation>
    <scope>NUCLEOTIDE SEQUENCE [LARGE SCALE GENOMIC DNA]</scope>
    <source>
        <strain evidence="1 2">LMG 29544</strain>
    </source>
</reference>
<dbReference type="EMBL" id="SORE01000002">
    <property type="protein sequence ID" value="TDY54185.1"/>
    <property type="molecule type" value="Genomic_DNA"/>
</dbReference>
<protein>
    <submittedName>
        <fullName evidence="1">Uncharacterized protein</fullName>
    </submittedName>
</protein>
<sequence length="37" mass="3779">MQKIDRNALTQANLAGGCNKRSSCSATATTIVVVKAG</sequence>
<organism evidence="1 2">
    <name type="scientific">Paraburkholderia rhizosphaerae</name>
    <dbReference type="NCBI Taxonomy" id="480658"/>
    <lineage>
        <taxon>Bacteria</taxon>
        <taxon>Pseudomonadati</taxon>
        <taxon>Pseudomonadota</taxon>
        <taxon>Betaproteobacteria</taxon>
        <taxon>Burkholderiales</taxon>
        <taxon>Burkholderiaceae</taxon>
        <taxon>Paraburkholderia</taxon>
    </lineage>
</organism>
<evidence type="ECO:0000313" key="2">
    <source>
        <dbReference type="Proteomes" id="UP000295509"/>
    </source>
</evidence>
<dbReference type="PROSITE" id="PS51257">
    <property type="entry name" value="PROKAR_LIPOPROTEIN"/>
    <property type="match status" value="1"/>
</dbReference>
<name>A0A4R8M324_9BURK</name>
<keyword evidence="2" id="KW-1185">Reference proteome</keyword>
<dbReference type="AlphaFoldDB" id="A0A4R8M324"/>
<proteinExistence type="predicted"/>